<dbReference type="Proteomes" id="UP001229421">
    <property type="component" value="Unassembled WGS sequence"/>
</dbReference>
<dbReference type="AlphaFoldDB" id="A0AAD8L7P4"/>
<sequence>MHHLSQFRIIHGTSRKNKNKSSSSSSKPKLERMNAKKNIDYEIGDGENTGAKGDEIGEITGVEEGGELAGVSTEGGDNAGDGTPDVGLVTGEMIGGGIGEVTGDVVVGDGGLVGELEELGLRQRRQ</sequence>
<protein>
    <submittedName>
        <fullName evidence="2">Uncharacterized protein</fullName>
    </submittedName>
</protein>
<evidence type="ECO:0000313" key="2">
    <source>
        <dbReference type="EMBL" id="KAK1435774.1"/>
    </source>
</evidence>
<keyword evidence="3" id="KW-1185">Reference proteome</keyword>
<accession>A0AAD8L7P4</accession>
<proteinExistence type="predicted"/>
<feature type="compositionally biased region" description="Basic and acidic residues" evidence="1">
    <location>
        <begin position="28"/>
        <end position="40"/>
    </location>
</feature>
<organism evidence="2 3">
    <name type="scientific">Tagetes erecta</name>
    <name type="common">African marigold</name>
    <dbReference type="NCBI Taxonomy" id="13708"/>
    <lineage>
        <taxon>Eukaryota</taxon>
        <taxon>Viridiplantae</taxon>
        <taxon>Streptophyta</taxon>
        <taxon>Embryophyta</taxon>
        <taxon>Tracheophyta</taxon>
        <taxon>Spermatophyta</taxon>
        <taxon>Magnoliopsida</taxon>
        <taxon>eudicotyledons</taxon>
        <taxon>Gunneridae</taxon>
        <taxon>Pentapetalae</taxon>
        <taxon>asterids</taxon>
        <taxon>campanulids</taxon>
        <taxon>Asterales</taxon>
        <taxon>Asteraceae</taxon>
        <taxon>Asteroideae</taxon>
        <taxon>Heliantheae alliance</taxon>
        <taxon>Tageteae</taxon>
        <taxon>Tagetes</taxon>
    </lineage>
</organism>
<dbReference type="EMBL" id="JAUHHV010000001">
    <property type="protein sequence ID" value="KAK1435774.1"/>
    <property type="molecule type" value="Genomic_DNA"/>
</dbReference>
<feature type="region of interest" description="Disordered" evidence="1">
    <location>
        <begin position="1"/>
        <end position="91"/>
    </location>
</feature>
<reference evidence="2" key="1">
    <citation type="journal article" date="2023" name="bioRxiv">
        <title>Improved chromosome-level genome assembly for marigold (Tagetes erecta).</title>
        <authorList>
            <person name="Jiang F."/>
            <person name="Yuan L."/>
            <person name="Wang S."/>
            <person name="Wang H."/>
            <person name="Xu D."/>
            <person name="Wang A."/>
            <person name="Fan W."/>
        </authorList>
    </citation>
    <scope>NUCLEOTIDE SEQUENCE</scope>
    <source>
        <strain evidence="2">WSJ</strain>
        <tissue evidence="2">Leaf</tissue>
    </source>
</reference>
<evidence type="ECO:0000256" key="1">
    <source>
        <dbReference type="SAM" id="MobiDB-lite"/>
    </source>
</evidence>
<evidence type="ECO:0000313" key="3">
    <source>
        <dbReference type="Proteomes" id="UP001229421"/>
    </source>
</evidence>
<comment type="caution">
    <text evidence="2">The sequence shown here is derived from an EMBL/GenBank/DDBJ whole genome shotgun (WGS) entry which is preliminary data.</text>
</comment>
<gene>
    <name evidence="2" type="ORF">QVD17_01543</name>
</gene>
<name>A0AAD8L7P4_TARER</name>